<evidence type="ECO:0000313" key="2">
    <source>
        <dbReference type="EMBL" id="GER03438.1"/>
    </source>
</evidence>
<keyword evidence="3" id="KW-1185">Reference proteome</keyword>
<dbReference type="InterPro" id="IPR040452">
    <property type="entry name" value="SfsA_C"/>
</dbReference>
<gene>
    <name evidence="2" type="ORF">JCM17846_11200</name>
</gene>
<sequence length="131" mass="14565">MGKGTRFDFMASDHPERPGEPCYIEVKSVTYRRDGLAQFPDSVTQRGARHLLALKTLVDSGARAMMIYLVQRSDCSEMTFACDIDQTYYRAYEEAVEAGIESYAYGCHLSPSAIEIDRPLSIGKPALYAGP</sequence>
<dbReference type="PANTHER" id="PTHR30545">
    <property type="entry name" value="SUGAR FERMENTATION STIMULATION PROTEIN A"/>
    <property type="match status" value="1"/>
</dbReference>
<dbReference type="AlphaFoldDB" id="A0A5A7N5S8"/>
<dbReference type="Pfam" id="PF03749">
    <property type="entry name" value="SfsA"/>
    <property type="match status" value="1"/>
</dbReference>
<dbReference type="EMBL" id="BKCN01000004">
    <property type="protein sequence ID" value="GER03438.1"/>
    <property type="molecule type" value="Genomic_DNA"/>
</dbReference>
<protein>
    <recommendedName>
        <fullName evidence="1">Sugar fermentation stimulation protein C-terminal domain-containing protein</fullName>
    </recommendedName>
</protein>
<organism evidence="2 3">
    <name type="scientific">Iodidimonas nitroreducens</name>
    <dbReference type="NCBI Taxonomy" id="1236968"/>
    <lineage>
        <taxon>Bacteria</taxon>
        <taxon>Pseudomonadati</taxon>
        <taxon>Pseudomonadota</taxon>
        <taxon>Alphaproteobacteria</taxon>
        <taxon>Iodidimonadales</taxon>
        <taxon>Iodidimonadaceae</taxon>
        <taxon>Iodidimonas</taxon>
    </lineage>
</organism>
<accession>A0A5A7N5S8</accession>
<reference evidence="2 3" key="1">
    <citation type="submission" date="2019-09" db="EMBL/GenBank/DDBJ databases">
        <title>NBRP : Genome information of microbial organism related human and environment.</title>
        <authorList>
            <person name="Hattori M."/>
            <person name="Oshima K."/>
            <person name="Inaba H."/>
            <person name="Suda W."/>
            <person name="Sakamoto M."/>
            <person name="Iino T."/>
            <person name="Kitahara M."/>
            <person name="Oshida Y."/>
            <person name="Iida T."/>
            <person name="Kudo T."/>
            <person name="Itoh T."/>
            <person name="Ohkuma M."/>
        </authorList>
    </citation>
    <scope>NUCLEOTIDE SEQUENCE [LARGE SCALE GENOMIC DNA]</scope>
    <source>
        <strain evidence="2 3">Q-1</strain>
    </source>
</reference>
<comment type="caution">
    <text evidence="2">The sequence shown here is derived from an EMBL/GenBank/DDBJ whole genome shotgun (WGS) entry which is preliminary data.</text>
</comment>
<name>A0A5A7N5S8_9PROT</name>
<dbReference type="Gene3D" id="3.40.1350.60">
    <property type="match status" value="1"/>
</dbReference>
<dbReference type="InterPro" id="IPR005224">
    <property type="entry name" value="SfsA"/>
</dbReference>
<dbReference type="PANTHER" id="PTHR30545:SF2">
    <property type="entry name" value="SUGAR FERMENTATION STIMULATION PROTEIN A"/>
    <property type="match status" value="1"/>
</dbReference>
<evidence type="ECO:0000259" key="1">
    <source>
        <dbReference type="Pfam" id="PF03749"/>
    </source>
</evidence>
<proteinExistence type="predicted"/>
<evidence type="ECO:0000313" key="3">
    <source>
        <dbReference type="Proteomes" id="UP000324996"/>
    </source>
</evidence>
<dbReference type="Proteomes" id="UP000324996">
    <property type="component" value="Unassembled WGS sequence"/>
</dbReference>
<feature type="domain" description="Sugar fermentation stimulation protein C-terminal" evidence="1">
    <location>
        <begin position="4"/>
        <end position="112"/>
    </location>
</feature>
<dbReference type="GO" id="GO:0003677">
    <property type="term" value="F:DNA binding"/>
    <property type="evidence" value="ECO:0007669"/>
    <property type="project" value="InterPro"/>
</dbReference>